<proteinExistence type="predicted"/>
<keyword evidence="4" id="KW-1185">Reference proteome</keyword>
<dbReference type="InterPro" id="IPR011008">
    <property type="entry name" value="Dimeric_a/b-barrel"/>
</dbReference>
<protein>
    <submittedName>
        <fullName evidence="2">Cyclase/dehydrase</fullName>
    </submittedName>
</protein>
<dbReference type="InterPro" id="IPR019587">
    <property type="entry name" value="Polyketide_cyclase/dehydratase"/>
</dbReference>
<dbReference type="Proteomes" id="UP000518300">
    <property type="component" value="Unassembled WGS sequence"/>
</dbReference>
<dbReference type="Gene3D" id="3.30.530.20">
    <property type="match status" value="1"/>
</dbReference>
<evidence type="ECO:0000313" key="4">
    <source>
        <dbReference type="Proteomes" id="UP000518300"/>
    </source>
</evidence>
<reference evidence="2" key="1">
    <citation type="journal article" date="2018" name="Chem. Sci.">
        <title>Self-resistance guided genome mining uncovers new topoisomerase inhibitors from myxobacteria.</title>
        <authorList>
            <person name="Panter F."/>
            <person name="Krug D."/>
            <person name="Baumann S."/>
            <person name="Muller R."/>
        </authorList>
    </citation>
    <scope>NUCLEOTIDE SEQUENCE</scope>
    <source>
        <strain evidence="2">And48</strain>
    </source>
</reference>
<dbReference type="SUPFAM" id="SSF54909">
    <property type="entry name" value="Dimeric alpha+beta barrel"/>
    <property type="match status" value="1"/>
</dbReference>
<dbReference type="EMBL" id="MH048639">
    <property type="protein sequence ID" value="AXM42920.1"/>
    <property type="molecule type" value="Genomic_DNA"/>
</dbReference>
<dbReference type="InterPro" id="IPR026029">
    <property type="entry name" value="MLI_dom"/>
</dbReference>
<dbReference type="Pfam" id="PF02426">
    <property type="entry name" value="MIase"/>
    <property type="match status" value="1"/>
</dbReference>
<organism evidence="2">
    <name type="scientific">Pyxidicoccus fallax</name>
    <dbReference type="NCBI Taxonomy" id="394095"/>
    <lineage>
        <taxon>Bacteria</taxon>
        <taxon>Pseudomonadati</taxon>
        <taxon>Myxococcota</taxon>
        <taxon>Myxococcia</taxon>
        <taxon>Myxococcales</taxon>
        <taxon>Cystobacterineae</taxon>
        <taxon>Myxococcaceae</taxon>
        <taxon>Pyxidicoccus</taxon>
    </lineage>
</organism>
<sequence>MLFAVLTEAAPGDLPIPTYLETVNRGHEYIQELFASGHLKHAFVRAGMAAGLWLIEADSPEALDALIQRNPTAPYARYQKIALAQPESLCFSESVTIHAPAEFVHALLWEVDRWPSLLPHVRRVTLRERTHTYQDFELEAAGPSRTRVCRIIRRDDEGRRIEYEQVHSHPLVRSHQGAWLLDPVGDTVVVTAEHTLELEPDSHQRARHMVGQETLSTLRVVKELAERQRSLVGMGDST</sequence>
<accession>A0A346D7A5</accession>
<dbReference type="RefSeq" id="WP_169347307.1">
    <property type="nucleotide sequence ID" value="NZ_JABBJJ010000119.1"/>
</dbReference>
<dbReference type="Gene3D" id="3.30.70.1060">
    <property type="entry name" value="Dimeric alpha+beta barrel"/>
    <property type="match status" value="1"/>
</dbReference>
<reference evidence="3 4" key="2">
    <citation type="submission" date="2020-04" db="EMBL/GenBank/DDBJ databases">
        <title>Draft genome of Pyxidicoccus fallax type strain.</title>
        <authorList>
            <person name="Whitworth D.E."/>
        </authorList>
    </citation>
    <scope>NUCLEOTIDE SEQUENCE [LARGE SCALE GENOMIC DNA]</scope>
    <source>
        <strain evidence="3 4">DSM 14698</strain>
    </source>
</reference>
<feature type="domain" description="Muconolactone isomerase" evidence="1">
    <location>
        <begin position="1"/>
        <end position="85"/>
    </location>
</feature>
<gene>
    <name evidence="2" type="primary">pcyL</name>
    <name evidence="3" type="ORF">HG543_24690</name>
</gene>
<evidence type="ECO:0000313" key="2">
    <source>
        <dbReference type="EMBL" id="AXM42920.1"/>
    </source>
</evidence>
<name>A0A346D7A5_9BACT</name>
<dbReference type="InterPro" id="IPR023393">
    <property type="entry name" value="START-like_dom_sf"/>
</dbReference>
<dbReference type="EMBL" id="JABBJJ010000119">
    <property type="protein sequence ID" value="NMO18031.1"/>
    <property type="molecule type" value="Genomic_DNA"/>
</dbReference>
<dbReference type="Pfam" id="PF10604">
    <property type="entry name" value="Polyketide_cyc2"/>
    <property type="match status" value="1"/>
</dbReference>
<evidence type="ECO:0000313" key="3">
    <source>
        <dbReference type="EMBL" id="NMO18031.1"/>
    </source>
</evidence>
<evidence type="ECO:0000259" key="1">
    <source>
        <dbReference type="Pfam" id="PF02426"/>
    </source>
</evidence>
<dbReference type="SUPFAM" id="SSF55961">
    <property type="entry name" value="Bet v1-like"/>
    <property type="match status" value="1"/>
</dbReference>
<dbReference type="AlphaFoldDB" id="A0A346D7A5"/>